<dbReference type="AlphaFoldDB" id="A0A917YUI1"/>
<evidence type="ECO:0000313" key="2">
    <source>
        <dbReference type="EMBL" id="GGO66339.1"/>
    </source>
</evidence>
<feature type="compositionally biased region" description="Polar residues" evidence="1">
    <location>
        <begin position="95"/>
        <end position="109"/>
    </location>
</feature>
<dbReference type="EMBL" id="BMLS01000001">
    <property type="protein sequence ID" value="GGO66339.1"/>
    <property type="molecule type" value="Genomic_DNA"/>
</dbReference>
<feature type="compositionally biased region" description="Low complexity" evidence="1">
    <location>
        <begin position="62"/>
        <end position="76"/>
    </location>
</feature>
<reference evidence="2" key="2">
    <citation type="submission" date="2020-09" db="EMBL/GenBank/DDBJ databases">
        <authorList>
            <person name="Sun Q."/>
            <person name="Zhou Y."/>
        </authorList>
    </citation>
    <scope>NUCLEOTIDE SEQUENCE</scope>
    <source>
        <strain evidence="2">CGMCC 1.7086</strain>
    </source>
</reference>
<gene>
    <name evidence="2" type="ORF">GCM10010982_10300</name>
</gene>
<dbReference type="Proteomes" id="UP000606935">
    <property type="component" value="Unassembled WGS sequence"/>
</dbReference>
<accession>A0A917YUI1</accession>
<comment type="caution">
    <text evidence="2">The sequence shown here is derived from an EMBL/GenBank/DDBJ whole genome shotgun (WGS) entry which is preliminary data.</text>
</comment>
<proteinExistence type="predicted"/>
<evidence type="ECO:0000313" key="3">
    <source>
        <dbReference type="Proteomes" id="UP000606935"/>
    </source>
</evidence>
<reference evidence="2" key="1">
    <citation type="journal article" date="2014" name="Int. J. Syst. Evol. Microbiol.">
        <title>Complete genome sequence of Corynebacterium casei LMG S-19264T (=DSM 44701T), isolated from a smear-ripened cheese.</title>
        <authorList>
            <consortium name="US DOE Joint Genome Institute (JGI-PGF)"/>
            <person name="Walter F."/>
            <person name="Albersmeier A."/>
            <person name="Kalinowski J."/>
            <person name="Ruckert C."/>
        </authorList>
    </citation>
    <scope>NUCLEOTIDE SEQUENCE</scope>
    <source>
        <strain evidence="2">CGMCC 1.7086</strain>
    </source>
</reference>
<feature type="region of interest" description="Disordered" evidence="1">
    <location>
        <begin position="62"/>
        <end position="113"/>
    </location>
</feature>
<keyword evidence="3" id="KW-1185">Reference proteome</keyword>
<name>A0A917YUI1_9ALTE</name>
<organism evidence="2 3">
    <name type="scientific">Bowmanella pacifica</name>
    <dbReference type="NCBI Taxonomy" id="502051"/>
    <lineage>
        <taxon>Bacteria</taxon>
        <taxon>Pseudomonadati</taxon>
        <taxon>Pseudomonadota</taxon>
        <taxon>Gammaproteobacteria</taxon>
        <taxon>Alteromonadales</taxon>
        <taxon>Alteromonadaceae</taxon>
        <taxon>Bowmanella</taxon>
    </lineage>
</organism>
<evidence type="ECO:0000256" key="1">
    <source>
        <dbReference type="SAM" id="MobiDB-lite"/>
    </source>
</evidence>
<sequence>MVLNLEVEKGEVVMDVVTTNTSLNSTFRQQPVKAEVSNAPVAFGVGSELKVELSPQAKILQQTEQNLQSQQGSRQSRQSEKQEAEAQFSNEYVRVSSSVGPSAQSNNLSADKATELYRSIEKML</sequence>
<protein>
    <submittedName>
        <fullName evidence="2">Uncharacterized protein</fullName>
    </submittedName>
</protein>